<dbReference type="CDD" id="cd00299">
    <property type="entry name" value="GST_C_family"/>
    <property type="match status" value="1"/>
</dbReference>
<feature type="domain" description="Fe2OG dioxygenase" evidence="3">
    <location>
        <begin position="458"/>
        <end position="577"/>
    </location>
</feature>
<dbReference type="Pfam" id="PF13532">
    <property type="entry name" value="2OG-FeII_Oxy_2"/>
    <property type="match status" value="1"/>
</dbReference>
<evidence type="ECO:0000259" key="3">
    <source>
        <dbReference type="PROSITE" id="PS51471"/>
    </source>
</evidence>
<organism evidence="4 5">
    <name type="scientific">Penicillium alfredii</name>
    <dbReference type="NCBI Taxonomy" id="1506179"/>
    <lineage>
        <taxon>Eukaryota</taxon>
        <taxon>Fungi</taxon>
        <taxon>Dikarya</taxon>
        <taxon>Ascomycota</taxon>
        <taxon>Pezizomycotina</taxon>
        <taxon>Eurotiomycetes</taxon>
        <taxon>Eurotiomycetidae</taxon>
        <taxon>Eurotiales</taxon>
        <taxon>Aspergillaceae</taxon>
        <taxon>Penicillium</taxon>
    </lineage>
</organism>
<feature type="region of interest" description="Disordered" evidence="2">
    <location>
        <begin position="86"/>
        <end position="113"/>
    </location>
</feature>
<proteinExistence type="inferred from homology"/>
<accession>A0A9W9KHJ8</accession>
<dbReference type="AlphaFoldDB" id="A0A9W9KHJ8"/>
<dbReference type="SUPFAM" id="SSF52499">
    <property type="entry name" value="Isochorismatase-like hydrolases"/>
    <property type="match status" value="1"/>
</dbReference>
<dbReference type="InterPro" id="IPR000868">
    <property type="entry name" value="Isochorismatase-like_dom"/>
</dbReference>
<dbReference type="InterPro" id="IPR032854">
    <property type="entry name" value="ALKBH3"/>
</dbReference>
<feature type="compositionally biased region" description="Basic residues" evidence="2">
    <location>
        <begin position="321"/>
        <end position="330"/>
    </location>
</feature>
<evidence type="ECO:0000313" key="4">
    <source>
        <dbReference type="EMBL" id="KAJ5106081.1"/>
    </source>
</evidence>
<dbReference type="RefSeq" id="XP_056515077.1">
    <property type="nucleotide sequence ID" value="XM_056654010.1"/>
</dbReference>
<dbReference type="GeneID" id="81393178"/>
<dbReference type="OrthoDB" id="445341at2759"/>
<dbReference type="GO" id="GO:0051213">
    <property type="term" value="F:dioxygenase activity"/>
    <property type="evidence" value="ECO:0007669"/>
    <property type="project" value="InterPro"/>
</dbReference>
<dbReference type="InterPro" id="IPR005123">
    <property type="entry name" value="Oxoglu/Fe-dep_dioxygenase_dom"/>
</dbReference>
<dbReference type="Pfam" id="PF13410">
    <property type="entry name" value="GST_C_2"/>
    <property type="match status" value="1"/>
</dbReference>
<comment type="caution">
    <text evidence="4">The sequence shown here is derived from an EMBL/GenBank/DDBJ whole genome shotgun (WGS) entry which is preliminary data.</text>
</comment>
<dbReference type="Gene3D" id="3.40.50.850">
    <property type="entry name" value="Isochorismatase-like"/>
    <property type="match status" value="1"/>
</dbReference>
<evidence type="ECO:0000313" key="5">
    <source>
        <dbReference type="Proteomes" id="UP001141434"/>
    </source>
</evidence>
<dbReference type="Gene3D" id="1.20.1050.10">
    <property type="match status" value="1"/>
</dbReference>
<dbReference type="PROSITE" id="PS51471">
    <property type="entry name" value="FE2OG_OXY"/>
    <property type="match status" value="1"/>
</dbReference>
<keyword evidence="5" id="KW-1185">Reference proteome</keyword>
<reference evidence="4" key="1">
    <citation type="submission" date="2022-11" db="EMBL/GenBank/DDBJ databases">
        <authorList>
            <person name="Petersen C."/>
        </authorList>
    </citation>
    <scope>NUCLEOTIDE SEQUENCE</scope>
    <source>
        <strain evidence="4">IBT 34128</strain>
    </source>
</reference>
<dbReference type="SUPFAM" id="SSF47616">
    <property type="entry name" value="GST C-terminal domain-like"/>
    <property type="match status" value="1"/>
</dbReference>
<dbReference type="InterPro" id="IPR036282">
    <property type="entry name" value="Glutathione-S-Trfase_C_sf"/>
</dbReference>
<evidence type="ECO:0000256" key="1">
    <source>
        <dbReference type="ARBA" id="ARBA00006336"/>
    </source>
</evidence>
<gene>
    <name evidence="4" type="ORF">NUU61_003428</name>
</gene>
<dbReference type="InterPro" id="IPR036380">
    <property type="entry name" value="Isochorismatase-like_sf"/>
</dbReference>
<dbReference type="EMBL" id="JAPMSZ010000004">
    <property type="protein sequence ID" value="KAJ5106081.1"/>
    <property type="molecule type" value="Genomic_DNA"/>
</dbReference>
<dbReference type="Proteomes" id="UP001141434">
    <property type="component" value="Unassembled WGS sequence"/>
</dbReference>
<dbReference type="Gene3D" id="2.60.120.590">
    <property type="entry name" value="Alpha-ketoglutarate-dependent dioxygenase AlkB-like"/>
    <property type="match status" value="1"/>
</dbReference>
<dbReference type="InterPro" id="IPR037151">
    <property type="entry name" value="AlkB-like_sf"/>
</dbReference>
<sequence length="827" mass="91171">MSLFSFGDLPTIQTRKALLLLDFQNDFVRPSGALHVPNTPDILDTLPQLAAAFRHAGDVVWVRSQYESPQSIIDWDFGDRVVLDKEPPRPKTVPSSTDVIEAASDRDSPEPVDEEAFLSADPSPCCGAQSTGFQFPAPILAAINAEQDTVLDKTGYSALESDGLVLSFRTRFVTELYLCGSLSNVSVYATALDAVRNGFSVTLIEDCLGFRDFQRHQEAMRRMADILGATGITAQELTQELDWDETDAIARRGAPPPKRSATPAGIESVMDELGVQGNEESIPGETSPDGEEPSLMGLANRSRVQHVAAAQSRVPIESKKIRARVRRPRRREPTPDPRAGSHADASENVPPTRPTESPGAVASARNSDGSIGEGDSRIVHDVNLPVDVFERIRSEVAWQKMYHLSGQVPRLVAVQVRSESDGTIPIYRHPADESPPPRPLTPVVNEVRVTVERILGHPLNHVLVQRYRDGQDRISEHSDKTLDIVRGSSICNVSLGAQRVMVLRTKTSASESGEGTEPGRTTQRVPLPHRSLFILGQKTNMRWLHGIRADKRPESAKSEEEQAYGGERISLTFRHIGTYIDPTANTIWGQGAVGKTADKARTVIHGDTGETEQLIHAFGQENRATEFDWDVVYGGGFDVVNFVSTTAARLVLSGDPVADLRVRLCLGENGLRYDLVADNKMANSEDGRLSKWPSYAEPEGTVVTGDLAILKHLADRKPSRPGVDVLWGGNHLLQIDDLLARWRDHHPPESESKTVHRFESGLDDWEQALEGQHYLGGSVLSVDDCSLWPVLREMVQTQGAFDARFANLTQYYHRVEKRGIVRTILDE</sequence>
<dbReference type="SUPFAM" id="SSF51197">
    <property type="entry name" value="Clavaminate synthase-like"/>
    <property type="match status" value="1"/>
</dbReference>
<dbReference type="CDD" id="cd00570">
    <property type="entry name" value="GST_N_family"/>
    <property type="match status" value="1"/>
</dbReference>
<evidence type="ECO:0000256" key="2">
    <source>
        <dbReference type="SAM" id="MobiDB-lite"/>
    </source>
</evidence>
<dbReference type="PANTHER" id="PTHR31212:SF5">
    <property type="entry name" value="ISOCHORISMATASE FAMILY PROTEIN FAMILY (AFU_ORTHOLOGUE AFUA_3G14500)"/>
    <property type="match status" value="1"/>
</dbReference>
<feature type="region of interest" description="Disordered" evidence="2">
    <location>
        <begin position="304"/>
        <end position="376"/>
    </location>
</feature>
<dbReference type="Pfam" id="PF00857">
    <property type="entry name" value="Isochorismatase"/>
    <property type="match status" value="1"/>
</dbReference>
<reference evidence="4" key="2">
    <citation type="journal article" date="2023" name="IMA Fungus">
        <title>Comparative genomic study of the Penicillium genus elucidates a diverse pangenome and 15 lateral gene transfer events.</title>
        <authorList>
            <person name="Petersen C."/>
            <person name="Sorensen T."/>
            <person name="Nielsen M.R."/>
            <person name="Sondergaard T.E."/>
            <person name="Sorensen J.L."/>
            <person name="Fitzpatrick D.A."/>
            <person name="Frisvad J.C."/>
            <person name="Nielsen K.L."/>
        </authorList>
    </citation>
    <scope>NUCLEOTIDE SEQUENCE</scope>
    <source>
        <strain evidence="4">IBT 34128</strain>
    </source>
</reference>
<dbReference type="InterPro" id="IPR027450">
    <property type="entry name" value="AlkB-like"/>
</dbReference>
<comment type="similarity">
    <text evidence="1">Belongs to the isochorismatase family.</text>
</comment>
<name>A0A9W9KHJ8_9EURO</name>
<dbReference type="GO" id="GO:0006307">
    <property type="term" value="P:DNA alkylation repair"/>
    <property type="evidence" value="ECO:0007669"/>
    <property type="project" value="InterPro"/>
</dbReference>
<feature type="compositionally biased region" description="Basic and acidic residues" evidence="2">
    <location>
        <begin position="331"/>
        <end position="345"/>
    </location>
</feature>
<dbReference type="CDD" id="cd00431">
    <property type="entry name" value="cysteine_hydrolases"/>
    <property type="match status" value="1"/>
</dbReference>
<dbReference type="PANTHER" id="PTHR31212">
    <property type="entry name" value="ALPHA-KETOGLUTARATE-DEPENDENT DIOXYGENASE ALKB HOMOLOG 3"/>
    <property type="match status" value="1"/>
</dbReference>
<protein>
    <recommendedName>
        <fullName evidence="3">Fe2OG dioxygenase domain-containing protein</fullName>
    </recommendedName>
</protein>